<accession>A0A6J5MCG3</accession>
<sequence>MAIQLTTTCRNAMMDSITTSVGTSAQVRIYSGTPPASANAALSGNTLLAQCDCSATFAPAASGGVLTVNSISNDISADATGTASFFRVLQSDGTTVVIQGTVGTSSADMIANTVSFVAGGNVSISSFTLTAPGA</sequence>
<evidence type="ECO:0000313" key="1">
    <source>
        <dbReference type="EMBL" id="CAB4143013.1"/>
    </source>
</evidence>
<gene>
    <name evidence="1" type="ORF">UFOVP434_62</name>
</gene>
<dbReference type="EMBL" id="LR796415">
    <property type="protein sequence ID" value="CAB4143013.1"/>
    <property type="molecule type" value="Genomic_DNA"/>
</dbReference>
<organism evidence="1">
    <name type="scientific">uncultured Caudovirales phage</name>
    <dbReference type="NCBI Taxonomy" id="2100421"/>
    <lineage>
        <taxon>Viruses</taxon>
        <taxon>Duplodnaviria</taxon>
        <taxon>Heunggongvirae</taxon>
        <taxon>Uroviricota</taxon>
        <taxon>Caudoviricetes</taxon>
        <taxon>Peduoviridae</taxon>
        <taxon>Maltschvirus</taxon>
        <taxon>Maltschvirus maltsch</taxon>
    </lineage>
</organism>
<reference evidence="1" key="1">
    <citation type="submission" date="2020-04" db="EMBL/GenBank/DDBJ databases">
        <authorList>
            <person name="Chiriac C."/>
            <person name="Salcher M."/>
            <person name="Ghai R."/>
            <person name="Kavagutti S V."/>
        </authorList>
    </citation>
    <scope>NUCLEOTIDE SEQUENCE</scope>
</reference>
<proteinExistence type="predicted"/>
<name>A0A6J5MCG3_9CAUD</name>
<protein>
    <submittedName>
        <fullName evidence="1">Uncharacterized protein</fullName>
    </submittedName>
</protein>